<evidence type="ECO:0000256" key="1">
    <source>
        <dbReference type="SAM" id="MobiDB-lite"/>
    </source>
</evidence>
<dbReference type="SUPFAM" id="SSF47413">
    <property type="entry name" value="lambda repressor-like DNA-binding domains"/>
    <property type="match status" value="1"/>
</dbReference>
<feature type="region of interest" description="Disordered" evidence="1">
    <location>
        <begin position="158"/>
        <end position="177"/>
    </location>
</feature>
<dbReference type="EMBL" id="JABWMJ010000005">
    <property type="protein sequence ID" value="NUZ06717.1"/>
    <property type="molecule type" value="Genomic_DNA"/>
</dbReference>
<dbReference type="CDD" id="cd00093">
    <property type="entry name" value="HTH_XRE"/>
    <property type="match status" value="1"/>
</dbReference>
<dbReference type="InterPro" id="IPR001387">
    <property type="entry name" value="Cro/C1-type_HTH"/>
</dbReference>
<evidence type="ECO:0000259" key="2">
    <source>
        <dbReference type="PROSITE" id="PS50943"/>
    </source>
</evidence>
<protein>
    <submittedName>
        <fullName evidence="3">Helix-turn-helix transcriptional regulator</fullName>
    </submittedName>
</protein>
<dbReference type="Proteomes" id="UP000529637">
    <property type="component" value="Unassembled WGS sequence"/>
</dbReference>
<dbReference type="InterPro" id="IPR010982">
    <property type="entry name" value="Lambda_DNA-bd_dom_sf"/>
</dbReference>
<dbReference type="Pfam" id="PF13560">
    <property type="entry name" value="HTH_31"/>
    <property type="match status" value="1"/>
</dbReference>
<dbReference type="Gene3D" id="1.10.260.40">
    <property type="entry name" value="lambda repressor-like DNA-binding domains"/>
    <property type="match status" value="1"/>
</dbReference>
<dbReference type="GO" id="GO:0003677">
    <property type="term" value="F:DNA binding"/>
    <property type="evidence" value="ECO:0007669"/>
    <property type="project" value="InterPro"/>
</dbReference>
<evidence type="ECO:0000313" key="3">
    <source>
        <dbReference type="EMBL" id="NUZ06717.1"/>
    </source>
</evidence>
<dbReference type="SMART" id="SM00530">
    <property type="entry name" value="HTH_XRE"/>
    <property type="match status" value="1"/>
</dbReference>
<sequence length="177" mass="19258">MPKASDVVDFDAQAFGVRLREERERLGLSQQMAADGCGVRREMWGKYERGAAEPGARVVAAMGRMGADALYLLLGRPEPKLRAGEGLVSPVRLASLARDLKAEFERWGLTEDMYPEPQIYWARIVLLAGEIYNALCSSGREAADLGAEGRNMARGAAISERSRLVEENGSATPKTGT</sequence>
<accession>A0A7Y6NP08</accession>
<comment type="caution">
    <text evidence="3">The sequence shown here is derived from an EMBL/GenBank/DDBJ whole genome shotgun (WGS) entry which is preliminary data.</text>
</comment>
<dbReference type="RefSeq" id="WP_176069553.1">
    <property type="nucleotide sequence ID" value="NZ_JABWMJ010000005.1"/>
</dbReference>
<evidence type="ECO:0000313" key="4">
    <source>
        <dbReference type="Proteomes" id="UP000529637"/>
    </source>
</evidence>
<name>A0A7Y6NP08_9BURK</name>
<dbReference type="PROSITE" id="PS50943">
    <property type="entry name" value="HTH_CROC1"/>
    <property type="match status" value="1"/>
</dbReference>
<gene>
    <name evidence="3" type="ORF">HQN59_13190</name>
</gene>
<organism evidence="3 4">
    <name type="scientific">Piscinibacter koreensis</name>
    <dbReference type="NCBI Taxonomy" id="2742824"/>
    <lineage>
        <taxon>Bacteria</taxon>
        <taxon>Pseudomonadati</taxon>
        <taxon>Pseudomonadota</taxon>
        <taxon>Betaproteobacteria</taxon>
        <taxon>Burkholderiales</taxon>
        <taxon>Sphaerotilaceae</taxon>
        <taxon>Piscinibacter</taxon>
    </lineage>
</organism>
<feature type="domain" description="HTH cro/C1-type" evidence="2">
    <location>
        <begin position="19"/>
        <end position="72"/>
    </location>
</feature>
<proteinExistence type="predicted"/>
<keyword evidence="4" id="KW-1185">Reference proteome</keyword>
<reference evidence="3 4" key="1">
    <citation type="submission" date="2020-06" db="EMBL/GenBank/DDBJ databases">
        <title>Schlegella sp. ID0723 isolated from air conditioner.</title>
        <authorList>
            <person name="Kim D.Y."/>
            <person name="Kim D.-U."/>
        </authorList>
    </citation>
    <scope>NUCLEOTIDE SEQUENCE [LARGE SCALE GENOMIC DNA]</scope>
    <source>
        <strain evidence="3 4">ID0723</strain>
    </source>
</reference>
<dbReference type="AlphaFoldDB" id="A0A7Y6NP08"/>